<dbReference type="RefSeq" id="WP_079735629.1">
    <property type="nucleotide sequence ID" value="NZ_LT670848.1"/>
</dbReference>
<evidence type="ECO:0000256" key="1">
    <source>
        <dbReference type="ARBA" id="ARBA00008007"/>
    </source>
</evidence>
<gene>
    <name evidence="3" type="ORF">SAMN05878281_2625</name>
</gene>
<organism evidence="3 4">
    <name type="scientific">Salegentibacter salegens</name>
    <dbReference type="NCBI Taxonomy" id="143223"/>
    <lineage>
        <taxon>Bacteria</taxon>
        <taxon>Pseudomonadati</taxon>
        <taxon>Bacteroidota</taxon>
        <taxon>Flavobacteriia</taxon>
        <taxon>Flavobacteriales</taxon>
        <taxon>Flavobacteriaceae</taxon>
        <taxon>Salegentibacter</taxon>
    </lineage>
</organism>
<dbReference type="Gene3D" id="3.40.50.2020">
    <property type="match status" value="1"/>
</dbReference>
<dbReference type="PANTHER" id="PTHR47505">
    <property type="entry name" value="DNA UTILIZATION PROTEIN YHGH"/>
    <property type="match status" value="1"/>
</dbReference>
<dbReference type="InterPro" id="IPR051910">
    <property type="entry name" value="ComF/GntX_DNA_util-trans"/>
</dbReference>
<dbReference type="STRING" id="143223.SAMN05878281_2625"/>
<keyword evidence="4" id="KW-1185">Reference proteome</keyword>
<evidence type="ECO:0000259" key="2">
    <source>
        <dbReference type="Pfam" id="PF00156"/>
    </source>
</evidence>
<name>A0A1M7MQU3_9FLAO</name>
<dbReference type="InterPro" id="IPR000836">
    <property type="entry name" value="PRTase_dom"/>
</dbReference>
<proteinExistence type="inferred from homology"/>
<dbReference type="Pfam" id="PF00156">
    <property type="entry name" value="Pribosyltran"/>
    <property type="match status" value="1"/>
</dbReference>
<evidence type="ECO:0000313" key="3">
    <source>
        <dbReference type="EMBL" id="SHM93388.1"/>
    </source>
</evidence>
<dbReference type="Proteomes" id="UP000190235">
    <property type="component" value="Chromosome I"/>
</dbReference>
<dbReference type="AlphaFoldDB" id="A0A1M7MQU3"/>
<evidence type="ECO:0000313" key="4">
    <source>
        <dbReference type="Proteomes" id="UP000190235"/>
    </source>
</evidence>
<protein>
    <submittedName>
        <fullName evidence="3">ComF family protein</fullName>
    </submittedName>
</protein>
<feature type="domain" description="Phosphoribosyltransferase" evidence="2">
    <location>
        <begin position="134"/>
        <end position="220"/>
    </location>
</feature>
<dbReference type="OrthoDB" id="9779910at2"/>
<dbReference type="EMBL" id="LT670848">
    <property type="protein sequence ID" value="SHM93388.1"/>
    <property type="molecule type" value="Genomic_DNA"/>
</dbReference>
<dbReference type="SUPFAM" id="SSF53271">
    <property type="entry name" value="PRTase-like"/>
    <property type="match status" value="1"/>
</dbReference>
<reference evidence="4" key="1">
    <citation type="submission" date="2016-11" db="EMBL/GenBank/DDBJ databases">
        <authorList>
            <person name="Varghese N."/>
            <person name="Submissions S."/>
        </authorList>
    </citation>
    <scope>NUCLEOTIDE SEQUENCE [LARGE SCALE GENOMIC DNA]</scope>
    <source>
        <strain evidence="4">ACAM 48</strain>
    </source>
</reference>
<sequence length="226" mass="25719">MFHDLTNLFYPTICNCCDSPLLKAEEVICTSCLHKLPITNYHLDNENATKKVFDARLSIENATSLLYFKKKGMVQNLIHNLKYKKKEEVGSFLGNWLGEELKLHPGFKEINCVIPVPLHRKKLKKRGFNQVTGFGKELANKLDAEFIENVLVKKTSSRTQTFKKRLGRWGAIDATFMIENHEKLENRHILLVDDLVTTGATLEACGNKLLKIKNTKLSIATMAITD</sequence>
<dbReference type="PANTHER" id="PTHR47505:SF1">
    <property type="entry name" value="DNA UTILIZATION PROTEIN YHGH"/>
    <property type="match status" value="1"/>
</dbReference>
<comment type="similarity">
    <text evidence="1">Belongs to the ComF/GntX family.</text>
</comment>
<accession>A0A1M7MQU3</accession>
<dbReference type="CDD" id="cd06223">
    <property type="entry name" value="PRTases_typeI"/>
    <property type="match status" value="1"/>
</dbReference>
<dbReference type="InterPro" id="IPR029057">
    <property type="entry name" value="PRTase-like"/>
</dbReference>